<dbReference type="KEGG" id="str:Sterm_3901"/>
<accession>D1AGA9</accession>
<evidence type="ECO:0000313" key="1">
    <source>
        <dbReference type="EMBL" id="ACZ10735.1"/>
    </source>
</evidence>
<dbReference type="HOGENOM" id="CLU_1991135_0_0_0"/>
<reference evidence="2" key="1">
    <citation type="submission" date="2009-09" db="EMBL/GenBank/DDBJ databases">
        <title>The complete chromosome of Sebaldella termitidis ATCC 33386.</title>
        <authorList>
            <consortium name="US DOE Joint Genome Institute (JGI-PGF)"/>
            <person name="Lucas S."/>
            <person name="Copeland A."/>
            <person name="Lapidus A."/>
            <person name="Glavina del Rio T."/>
            <person name="Dalin E."/>
            <person name="Tice H."/>
            <person name="Bruce D."/>
            <person name="Goodwin L."/>
            <person name="Pitluck S."/>
            <person name="Kyrpides N."/>
            <person name="Mavromatis K."/>
            <person name="Ivanova N."/>
            <person name="Mikhailova N."/>
            <person name="Sims D."/>
            <person name="Meincke L."/>
            <person name="Brettin T."/>
            <person name="Detter J.C."/>
            <person name="Han C."/>
            <person name="Larimer F."/>
            <person name="Land M."/>
            <person name="Hauser L."/>
            <person name="Markowitz V."/>
            <person name="Cheng J.F."/>
            <person name="Hugenholtz P."/>
            <person name="Woyke T."/>
            <person name="Wu D."/>
            <person name="Eisen J.A."/>
        </authorList>
    </citation>
    <scope>NUCLEOTIDE SEQUENCE [LARGE SCALE GENOMIC DNA]</scope>
    <source>
        <strain evidence="2">ATCC 33386 / NCTC 11300</strain>
    </source>
</reference>
<proteinExistence type="predicted"/>
<dbReference type="EMBL" id="CP001739">
    <property type="protein sequence ID" value="ACZ10735.1"/>
    <property type="molecule type" value="Genomic_DNA"/>
</dbReference>
<keyword evidence="2" id="KW-1185">Reference proteome</keyword>
<organism evidence="1 2">
    <name type="scientific">Sebaldella termitidis (strain ATCC 33386 / NCTC 11300)</name>
    <dbReference type="NCBI Taxonomy" id="526218"/>
    <lineage>
        <taxon>Bacteria</taxon>
        <taxon>Fusobacteriati</taxon>
        <taxon>Fusobacteriota</taxon>
        <taxon>Fusobacteriia</taxon>
        <taxon>Fusobacteriales</taxon>
        <taxon>Leptotrichiaceae</taxon>
        <taxon>Sebaldella</taxon>
    </lineage>
</organism>
<dbReference type="STRING" id="526218.Sterm_3901"/>
<dbReference type="RefSeq" id="WP_012863310.1">
    <property type="nucleotide sequence ID" value="NC_013517.1"/>
</dbReference>
<dbReference type="Proteomes" id="UP000000845">
    <property type="component" value="Chromosome"/>
</dbReference>
<gene>
    <name evidence="1" type="ordered locus">Sterm_3901</name>
</gene>
<name>D1AGA9_SEBTE</name>
<reference evidence="1 2" key="2">
    <citation type="journal article" date="2010" name="Stand. Genomic Sci.">
        <title>Complete genome sequence of Sebaldella termitidis type strain (NCTC 11300).</title>
        <authorList>
            <person name="Harmon-Smith M."/>
            <person name="Celia L."/>
            <person name="Chertkov O."/>
            <person name="Lapidus A."/>
            <person name="Copeland A."/>
            <person name="Glavina Del Rio T."/>
            <person name="Nolan M."/>
            <person name="Lucas S."/>
            <person name="Tice H."/>
            <person name="Cheng J.F."/>
            <person name="Han C."/>
            <person name="Detter J.C."/>
            <person name="Bruce D."/>
            <person name="Goodwin L."/>
            <person name="Pitluck S."/>
            <person name="Pati A."/>
            <person name="Liolios K."/>
            <person name="Ivanova N."/>
            <person name="Mavromatis K."/>
            <person name="Mikhailova N."/>
            <person name="Chen A."/>
            <person name="Palaniappan K."/>
            <person name="Land M."/>
            <person name="Hauser L."/>
            <person name="Chang Y.J."/>
            <person name="Jeffries C.D."/>
            <person name="Brettin T."/>
            <person name="Goker M."/>
            <person name="Beck B."/>
            <person name="Bristow J."/>
            <person name="Eisen J.A."/>
            <person name="Markowitz V."/>
            <person name="Hugenholtz P."/>
            <person name="Kyrpides N.C."/>
            <person name="Klenk H.P."/>
            <person name="Chen F."/>
        </authorList>
    </citation>
    <scope>NUCLEOTIDE SEQUENCE [LARGE SCALE GENOMIC DNA]</scope>
    <source>
        <strain evidence="2">ATCC 33386 / NCTC 11300</strain>
    </source>
</reference>
<dbReference type="AlphaFoldDB" id="D1AGA9"/>
<evidence type="ECO:0000313" key="2">
    <source>
        <dbReference type="Proteomes" id="UP000000845"/>
    </source>
</evidence>
<sequence>MSKMGIESVEKKPDYRIIETTRTGTYKAVANITVPDGKLVIVAIDNSDPAIAQIKEYDGTAGDIIAGVIKENAIAGENSVIVKRGKLNIETIDTSNISGLEDYEVFELLEHQNLYVEKLSERQEF</sequence>
<protein>
    <submittedName>
        <fullName evidence="1">Uncharacterized protein</fullName>
    </submittedName>
</protein>